<dbReference type="InterPro" id="IPR027417">
    <property type="entry name" value="P-loop_NTPase"/>
</dbReference>
<reference evidence="2" key="1">
    <citation type="submission" date="2021-02" db="EMBL/GenBank/DDBJ databases">
        <authorList>
            <person name="Nowell W R."/>
        </authorList>
    </citation>
    <scope>NUCLEOTIDE SEQUENCE</scope>
</reference>
<dbReference type="PROSITE" id="PS50837">
    <property type="entry name" value="NACHT"/>
    <property type="match status" value="1"/>
</dbReference>
<dbReference type="OrthoDB" id="120976at2759"/>
<evidence type="ECO:0000313" key="2">
    <source>
        <dbReference type="EMBL" id="CAF1013892.1"/>
    </source>
</evidence>
<dbReference type="SUPFAM" id="SSF48371">
    <property type="entry name" value="ARM repeat"/>
    <property type="match status" value="1"/>
</dbReference>
<keyword evidence="4" id="KW-1185">Reference proteome</keyword>
<gene>
    <name evidence="3" type="ORF">EDS130_LOCUS35921</name>
    <name evidence="2" type="ORF">XAT740_LOCUS13869</name>
</gene>
<protein>
    <recommendedName>
        <fullName evidence="1">NACHT domain-containing protein</fullName>
    </recommendedName>
</protein>
<dbReference type="SUPFAM" id="SSF52540">
    <property type="entry name" value="P-loop containing nucleoside triphosphate hydrolases"/>
    <property type="match status" value="1"/>
</dbReference>
<dbReference type="EMBL" id="CAJNOJ010000324">
    <property type="protein sequence ID" value="CAF1399471.1"/>
    <property type="molecule type" value="Genomic_DNA"/>
</dbReference>
<dbReference type="Proteomes" id="UP000663852">
    <property type="component" value="Unassembled WGS sequence"/>
</dbReference>
<evidence type="ECO:0000259" key="1">
    <source>
        <dbReference type="PROSITE" id="PS50837"/>
    </source>
</evidence>
<dbReference type="InterPro" id="IPR016024">
    <property type="entry name" value="ARM-type_fold"/>
</dbReference>
<dbReference type="Gene3D" id="3.40.50.300">
    <property type="entry name" value="P-loop containing nucleotide triphosphate hydrolases"/>
    <property type="match status" value="1"/>
</dbReference>
<evidence type="ECO:0000313" key="4">
    <source>
        <dbReference type="Proteomes" id="UP000663828"/>
    </source>
</evidence>
<comment type="caution">
    <text evidence="2">The sequence shown here is derived from an EMBL/GenBank/DDBJ whole genome shotgun (WGS) entry which is preliminary data.</text>
</comment>
<organism evidence="2 4">
    <name type="scientific">Adineta ricciae</name>
    <name type="common">Rotifer</name>
    <dbReference type="NCBI Taxonomy" id="249248"/>
    <lineage>
        <taxon>Eukaryota</taxon>
        <taxon>Metazoa</taxon>
        <taxon>Spiralia</taxon>
        <taxon>Gnathifera</taxon>
        <taxon>Rotifera</taxon>
        <taxon>Eurotatoria</taxon>
        <taxon>Bdelloidea</taxon>
        <taxon>Adinetida</taxon>
        <taxon>Adinetidae</taxon>
        <taxon>Adineta</taxon>
    </lineage>
</organism>
<sequence>MSDDETILMAIAMIDRKIESLNGQGKESAYYIGKLMVVREGLEKLFSLTSSTNTLVHLFCRRMNRLIKYNNSMLINDWLNLHADLLLILEHHDESIEKLDLMQCLSFLKLEIKMEEREIQFEKNFGHRKTFLELAEQHRVLLDEYLQACYSFHSKIQIQGLVENVDEFLREISCTADIQTSDRLETRLNSIGIPMICPYQLFQSCTPTSFLDFQSRHQLTDGENVFLPGMDEIIINNDAGMLKIHRRLLESRWLVILGDPGSSKTTLLRYITQLFASAILQGKTHVATDADDCSPLRIPILVRIGEFSERQNIDSNLTLFDYIGKHTWFSQLYGDDNIGSVLKDFIRHGHALVLLDGLDEISAFDQRTQIVKLIREFIHEYIYGDDFISAFDDVPKGFNRESRRTMVNEKQSPNDWRFREMHPPSLPGGNQIVITSRIVGCNLYRFHSRLIDYYNLLPMSDTNGKLFIEQWFTSVDQEVRNVLTSENIHFDKEKMDKSRRQRQDVLDNILTDMRKSFLSHPLMLSLMCSCIFKLLDDSQLPKTVTELYDRTIRSVLGNRTTSHQSRISQNILIKLQSNLALYLHAHSSSGVIDEFDFKRICGLVLKRENVAKTKAELCQYTDELLTLINSNNSMIVERGLKVFSFTHLSFQEYFVGLSLIDQSSIEKTIQRILIYAVKPRSREPIRFALSWINQTWPSNDRKELCRRLVTETINSVLPLGAILFFDLIHSIEQSLSNCALYTALDQLIDHPSMLISIGYFGKSWPVLPLDAILRWMELTLTNDKRVVKFCKSFLFSIFLIEHHTLWRQRNDELPAVCQRLWSLHSMSSDVEVCITQTLYRIVTSLRSPCSIFQSGLPQYLQIHKMALSQCHPLVTSVIIASYGGAYKKKDEMWFSHKYIYRNSIVGKPILDYLANTNDSYSIKILNLIKQYEDMLRKYSSDDISSDVIDILVALICLRGISQPLIYYKFGVYRALPLALNRFKVILFLLRDDSRFVWDRTTQVMFSGVKLIIDIFASQPGQTIEQSKQFTLACIAACDRLKIDWTRYSSSLGNLFDNNTYQLHRSRKRSHNNGFKTQGIHARQKSTVQLIEEVHSSHEQLLTLLNFVPGFVQRLYYRLLMNQGEQHDSPLFIVLLSQCLTFFDANIELDEILVTLNDLLPLFRTYNMQNYIIALFWESKFRYMSDPKDLDDGYLRKFSITYSENYEDLIVEEQRRILQANESNDVRDKDFQLFAASLSLARLYQIRFRYSTNANPSADEKKQIRSAIENINNQVLYIVAMNIILNMNQPSIFDTNLHDTLRSEIVSRLLEVLPNLPFLTGALLLFRCQVIGQSFPLIFQKLVHIIGEQLLTTPLDEDMLENQKAVYVALSSIKNSSLNSLLIEFKKQVHDDEEFRDVNSVVFHRYLTSTDSFGELDEILLCSMYLSELAVDAQNLQKYVFNNEQQNTVSLSENFQQLLKVSKNVITSEIATLIVTCIANDSEKDFDVIGNELINCNLVEKDAQPVLLELFNLPTKKSRQSLVYYIALLLAKDGSTTSASIEYIKNFCQTAINKKLEGLIQQFLELPSIHSESIRQVLETLLRCMRRSSLHIRATICSREIMQLILQLENEESRTDGSYVLSDSFLMLIDGCSFEVQNYLLEYLNVDSDLQGSVKEQRLIRMITWIMQHFATKECPVSDLLYKHIVSLFQDQNYSWVQETIIDSLRYIYLGKFQKNIFTKGDVKQILEETINHCVEVADSPSEKLLANCFNTYGCCIQFYKGCRNENPSNEMINLLTRLFQTSSSSLVAARAGQCLLNIELYVHHGSIASWLRKTNPNPEQIYNIFMRCTSDEYQLWRESEREKILTHIILQHPTDLLPKFVNEMYVYLKSTPMTCTLSKDIFSYVIRANRLCATNFTMFRTAVEKQFHDAKEFKSLLYQISKQGDDDFRNECISLYACFGEITSDLIDMILTSDLKQWSFLSKQIEPLIAGKQTSLDREIIESLYEALETPSRGKYAAQFLIWLVKAGFISVLEVYQRISSIVSKQYLQNEDKYQADCEHLFETLLKLTCIQLGTVSSVDLQGLLSREDKLGISTQKRIYKCFHSSN</sequence>
<dbReference type="Proteomes" id="UP000663828">
    <property type="component" value="Unassembled WGS sequence"/>
</dbReference>
<feature type="domain" description="NACHT" evidence="1">
    <location>
        <begin position="252"/>
        <end position="362"/>
    </location>
</feature>
<proteinExistence type="predicted"/>
<name>A0A814HTD1_ADIRI</name>
<evidence type="ECO:0000313" key="3">
    <source>
        <dbReference type="EMBL" id="CAF1399471.1"/>
    </source>
</evidence>
<accession>A0A814HTD1</accession>
<dbReference type="InterPro" id="IPR007111">
    <property type="entry name" value="NACHT_NTPase"/>
</dbReference>
<dbReference type="EMBL" id="CAJNOR010000816">
    <property type="protein sequence ID" value="CAF1013892.1"/>
    <property type="molecule type" value="Genomic_DNA"/>
</dbReference>